<protein>
    <recommendedName>
        <fullName evidence="14">Ubiquinol oxidase subunit 2</fullName>
    </recommendedName>
</protein>
<evidence type="ECO:0000256" key="8">
    <source>
        <dbReference type="ARBA" id="ARBA00022982"/>
    </source>
</evidence>
<dbReference type="InterPro" id="IPR008972">
    <property type="entry name" value="Cupredoxin"/>
</dbReference>
<gene>
    <name evidence="19" type="ORF">A5481_12875</name>
</gene>
<evidence type="ECO:0000256" key="7">
    <source>
        <dbReference type="ARBA" id="ARBA00022729"/>
    </source>
</evidence>
<comment type="caution">
    <text evidence="19">The sequence shown here is derived from an EMBL/GenBank/DDBJ whole genome shotgun (WGS) entry which is preliminary data.</text>
</comment>
<dbReference type="GO" id="GO:0005507">
    <property type="term" value="F:copper ion binding"/>
    <property type="evidence" value="ECO:0007669"/>
    <property type="project" value="InterPro"/>
</dbReference>
<dbReference type="PANTHER" id="PTHR22888:SF18">
    <property type="entry name" value="CYTOCHROME BO(3) UBIQUINOL OXIDASE SUBUNIT 2"/>
    <property type="match status" value="1"/>
</dbReference>
<dbReference type="GO" id="GO:0009486">
    <property type="term" value="F:cytochrome bo3 ubiquinol oxidase activity"/>
    <property type="evidence" value="ECO:0007669"/>
    <property type="project" value="InterPro"/>
</dbReference>
<dbReference type="EMBL" id="LWHQ01000022">
    <property type="protein sequence ID" value="OAS24758.1"/>
    <property type="molecule type" value="Genomic_DNA"/>
</dbReference>
<dbReference type="GO" id="GO:0016682">
    <property type="term" value="F:oxidoreductase activity, acting on diphenols and related substances as donors, oxygen as acceptor"/>
    <property type="evidence" value="ECO:0007669"/>
    <property type="project" value="InterPro"/>
</dbReference>
<dbReference type="PANTHER" id="PTHR22888">
    <property type="entry name" value="CYTOCHROME C OXIDASE, SUBUNIT II"/>
    <property type="match status" value="1"/>
</dbReference>
<keyword evidence="5 14" id="KW-0679">Respiratory chain</keyword>
<dbReference type="PROSITE" id="PS50999">
    <property type="entry name" value="COX2_TM"/>
    <property type="match status" value="1"/>
</dbReference>
<keyword evidence="3 14" id="KW-0813">Transport</keyword>
<keyword evidence="10 14" id="KW-0560">Oxidoreductase</keyword>
<dbReference type="GO" id="GO:0004129">
    <property type="term" value="F:cytochrome-c oxidase activity"/>
    <property type="evidence" value="ECO:0007669"/>
    <property type="project" value="UniProtKB-UniRule"/>
</dbReference>
<sequence length="275" mass="30137">MRVLDPTGPVGMQERTILLNATIVMLVIIVPTMLATLAVAWWYRPGNPRAVRRPHWSFSGRIEIVTWSIPLLAILFLGGIAWIGSHDLDPGKPLPSKEKPLEVEVVSLDWKWLFLYPEARVASLNRLVIPVGRPVQLRLTSASVWNGFFVPGLGSMIYTMSGMATRLNLEADREGTFRGLSTHLSGDGFSDMTFETRAVPGNAFAAWLGGAQGSTDTLDDDAYRALSRQSSNDPPKTYRLADDRLFDRIVAQALPPGPGPVAGRPDPSVSPRQGH</sequence>
<dbReference type="InterPro" id="IPR002429">
    <property type="entry name" value="CcO_II-like_C"/>
</dbReference>
<evidence type="ECO:0000256" key="4">
    <source>
        <dbReference type="ARBA" id="ARBA00022475"/>
    </source>
</evidence>
<evidence type="ECO:0000256" key="1">
    <source>
        <dbReference type="ARBA" id="ARBA00004651"/>
    </source>
</evidence>
<dbReference type="Proteomes" id="UP000078316">
    <property type="component" value="Unassembled WGS sequence"/>
</dbReference>
<evidence type="ECO:0000256" key="16">
    <source>
        <dbReference type="SAM" id="Phobius"/>
    </source>
</evidence>
<dbReference type="GO" id="GO:0005886">
    <property type="term" value="C:plasma membrane"/>
    <property type="evidence" value="ECO:0007669"/>
    <property type="project" value="UniProtKB-SubCell"/>
</dbReference>
<dbReference type="SUPFAM" id="SSF81464">
    <property type="entry name" value="Cytochrome c oxidase subunit II-like, transmembrane region"/>
    <property type="match status" value="1"/>
</dbReference>
<dbReference type="PROSITE" id="PS50857">
    <property type="entry name" value="COX2_CUA"/>
    <property type="match status" value="1"/>
</dbReference>
<feature type="transmembrane region" description="Helical" evidence="16">
    <location>
        <begin position="17"/>
        <end position="43"/>
    </location>
</feature>
<keyword evidence="9 16" id="KW-1133">Transmembrane helix</keyword>
<keyword evidence="11 14" id="KW-0472">Membrane</keyword>
<dbReference type="CDD" id="cd04212">
    <property type="entry name" value="CuRO_UO_II"/>
    <property type="match status" value="1"/>
</dbReference>
<keyword evidence="4 14" id="KW-1003">Cell membrane</keyword>
<evidence type="ECO:0000259" key="18">
    <source>
        <dbReference type="PROSITE" id="PS50999"/>
    </source>
</evidence>
<evidence type="ECO:0000256" key="12">
    <source>
        <dbReference type="ARBA" id="ARBA00023139"/>
    </source>
</evidence>
<evidence type="ECO:0000313" key="20">
    <source>
        <dbReference type="Proteomes" id="UP000078316"/>
    </source>
</evidence>
<proteinExistence type="inferred from homology"/>
<dbReference type="Gene3D" id="2.60.40.420">
    <property type="entry name" value="Cupredoxins - blue copper proteins"/>
    <property type="match status" value="1"/>
</dbReference>
<keyword evidence="8 14" id="KW-0249">Electron transport</keyword>
<evidence type="ECO:0000256" key="11">
    <source>
        <dbReference type="ARBA" id="ARBA00023136"/>
    </source>
</evidence>
<evidence type="ECO:0000256" key="15">
    <source>
        <dbReference type="SAM" id="MobiDB-lite"/>
    </source>
</evidence>
<feature type="region of interest" description="Disordered" evidence="15">
    <location>
        <begin position="252"/>
        <end position="275"/>
    </location>
</feature>
<dbReference type="SUPFAM" id="SSF49503">
    <property type="entry name" value="Cupredoxins"/>
    <property type="match status" value="1"/>
</dbReference>
<organism evidence="19 20">
    <name type="scientific">Methylobacterium platani</name>
    <dbReference type="NCBI Taxonomy" id="427683"/>
    <lineage>
        <taxon>Bacteria</taxon>
        <taxon>Pseudomonadati</taxon>
        <taxon>Pseudomonadota</taxon>
        <taxon>Alphaproteobacteria</taxon>
        <taxon>Hyphomicrobiales</taxon>
        <taxon>Methylobacteriaceae</taxon>
        <taxon>Methylobacterium</taxon>
    </lineage>
</organism>
<comment type="subcellular location">
    <subcellularLocation>
        <location evidence="1">Cell membrane</location>
        <topology evidence="1">Multi-pass membrane protein</topology>
    </subcellularLocation>
</comment>
<evidence type="ECO:0000256" key="9">
    <source>
        <dbReference type="ARBA" id="ARBA00022989"/>
    </source>
</evidence>
<dbReference type="InterPro" id="IPR011759">
    <property type="entry name" value="Cyt_c_oxidase_su2_TM_dom"/>
</dbReference>
<feature type="domain" description="Cytochrome oxidase subunit II copper A binding" evidence="17">
    <location>
        <begin position="98"/>
        <end position="210"/>
    </location>
</feature>
<evidence type="ECO:0000256" key="10">
    <source>
        <dbReference type="ARBA" id="ARBA00023002"/>
    </source>
</evidence>
<evidence type="ECO:0000256" key="14">
    <source>
        <dbReference type="PIRNR" id="PIRNR000292"/>
    </source>
</evidence>
<dbReference type="GO" id="GO:0042773">
    <property type="term" value="P:ATP synthesis coupled electron transport"/>
    <property type="evidence" value="ECO:0007669"/>
    <property type="project" value="TreeGrafter"/>
</dbReference>
<evidence type="ECO:0000256" key="5">
    <source>
        <dbReference type="ARBA" id="ARBA00022660"/>
    </source>
</evidence>
<dbReference type="Pfam" id="PF06481">
    <property type="entry name" value="COX_ARM"/>
    <property type="match status" value="1"/>
</dbReference>
<feature type="domain" description="Cytochrome oxidase subunit II transmembrane region profile" evidence="18">
    <location>
        <begin position="1"/>
        <end position="92"/>
    </location>
</feature>
<dbReference type="InterPro" id="IPR036257">
    <property type="entry name" value="Cyt_c_oxidase_su2_TM_sf"/>
</dbReference>
<name>A0A179SBJ6_9HYPH</name>
<dbReference type="AlphaFoldDB" id="A0A179SBJ6"/>
<keyword evidence="6 16" id="KW-0812">Transmembrane</keyword>
<evidence type="ECO:0000259" key="17">
    <source>
        <dbReference type="PROSITE" id="PS50857"/>
    </source>
</evidence>
<dbReference type="InterPro" id="IPR010514">
    <property type="entry name" value="COX_ARM"/>
</dbReference>
<dbReference type="InterPro" id="IPR006333">
    <property type="entry name" value="Cyt_o_ubiquinol_oxidase_su2"/>
</dbReference>
<feature type="transmembrane region" description="Helical" evidence="16">
    <location>
        <begin position="64"/>
        <end position="84"/>
    </location>
</feature>
<evidence type="ECO:0000256" key="6">
    <source>
        <dbReference type="ARBA" id="ARBA00022692"/>
    </source>
</evidence>
<dbReference type="STRING" id="427683.A5481_12875"/>
<evidence type="ECO:0000256" key="3">
    <source>
        <dbReference type="ARBA" id="ARBA00022448"/>
    </source>
</evidence>
<keyword evidence="12" id="KW-0564">Palmitate</keyword>
<evidence type="ECO:0000256" key="13">
    <source>
        <dbReference type="ARBA" id="ARBA00023288"/>
    </source>
</evidence>
<evidence type="ECO:0000313" key="19">
    <source>
        <dbReference type="EMBL" id="OAS24758.1"/>
    </source>
</evidence>
<accession>A0A179SBJ6</accession>
<keyword evidence="7" id="KW-0732">Signal</keyword>
<dbReference type="Gene3D" id="1.10.287.90">
    <property type="match status" value="1"/>
</dbReference>
<reference evidence="19 20" key="1">
    <citation type="submission" date="2016-04" db="EMBL/GenBank/DDBJ databases">
        <authorList>
            <person name="Evans L.H."/>
            <person name="Alamgir A."/>
            <person name="Owens N."/>
            <person name="Weber N.D."/>
            <person name="Virtaneva K."/>
            <person name="Barbian K."/>
            <person name="Babar A."/>
            <person name="Rosenke K."/>
        </authorList>
    </citation>
    <scope>NUCLEOTIDE SEQUENCE [LARGE SCALE GENOMIC DNA]</scope>
    <source>
        <strain evidence="19 20">PMB02</strain>
    </source>
</reference>
<keyword evidence="13" id="KW-0449">Lipoprotein</keyword>
<dbReference type="Pfam" id="PF00116">
    <property type="entry name" value="COX2"/>
    <property type="match status" value="1"/>
</dbReference>
<dbReference type="PIRSF" id="PIRSF000292">
    <property type="entry name" value="Ubi_od_II"/>
    <property type="match status" value="1"/>
</dbReference>
<comment type="similarity">
    <text evidence="2 14">Belongs to the cytochrome c oxidase subunit 2 family.</text>
</comment>
<dbReference type="InterPro" id="IPR034227">
    <property type="entry name" value="CuRO_UO_II"/>
</dbReference>
<dbReference type="InterPro" id="IPR045187">
    <property type="entry name" value="CcO_II"/>
</dbReference>
<evidence type="ECO:0000256" key="2">
    <source>
        <dbReference type="ARBA" id="ARBA00007866"/>
    </source>
</evidence>